<accession>A0ACC0J2Y4</accession>
<name>A0ACC0J2Y4_9ERIC</name>
<comment type="caution">
    <text evidence="1">The sequence shown here is derived from an EMBL/GenBank/DDBJ whole genome shotgun (WGS) entry which is preliminary data.</text>
</comment>
<protein>
    <submittedName>
        <fullName evidence="1">Uncharacterized protein</fullName>
    </submittedName>
</protein>
<reference evidence="1 2" key="1">
    <citation type="journal article" date="2022" name="Plant J.">
        <title>Chromosome-level genome of Camellia lanceoleosa provides a valuable resource for understanding genome evolution and self-incompatibility.</title>
        <authorList>
            <person name="Gong W."/>
            <person name="Xiao S."/>
            <person name="Wang L."/>
            <person name="Liao Z."/>
            <person name="Chang Y."/>
            <person name="Mo W."/>
            <person name="Hu G."/>
            <person name="Li W."/>
            <person name="Zhao G."/>
            <person name="Zhu H."/>
            <person name="Hu X."/>
            <person name="Ji K."/>
            <person name="Xiang X."/>
            <person name="Song Q."/>
            <person name="Yuan D."/>
            <person name="Jin S."/>
            <person name="Zhang L."/>
        </authorList>
    </citation>
    <scope>NUCLEOTIDE SEQUENCE [LARGE SCALE GENOMIC DNA]</scope>
    <source>
        <strain evidence="1">SQ_2022a</strain>
    </source>
</reference>
<dbReference type="Proteomes" id="UP001060215">
    <property type="component" value="Chromosome 1"/>
</dbReference>
<dbReference type="EMBL" id="CM045758">
    <property type="protein sequence ID" value="KAI8032150.1"/>
    <property type="molecule type" value="Genomic_DNA"/>
</dbReference>
<keyword evidence="2" id="KW-1185">Reference proteome</keyword>
<evidence type="ECO:0000313" key="1">
    <source>
        <dbReference type="EMBL" id="KAI8032150.1"/>
    </source>
</evidence>
<sequence>MPSFSPKSKTNYHVRSISSQARSHPTTLRIEEELNKLKEWKSSCSSSNAETIRIGLTGLGDLYICIEQLLSLPLAQQAQKHQKRVIKLLEESVKYIDICSNTRDSVLEIKSNLQTLQSALRRRKIGVAINDYKCSSKKMKKEVSKSLAELKKFDSKFEVSNLSDSDENMFAVVREASLITISIFESLFLFLCAPLGRPRTRKWSLVSKMASGEDLMLYCSERDGEGESIECVQGRLEDLNGSIEGIERVGRHVYGSVLGCVVFGALCWCPFAPSPSERVIAAEACVSVSVARGSKMQPGRASSPRGKSPAEFLASKRRLLRRRAA</sequence>
<evidence type="ECO:0000313" key="2">
    <source>
        <dbReference type="Proteomes" id="UP001060215"/>
    </source>
</evidence>
<proteinExistence type="predicted"/>
<gene>
    <name evidence="1" type="ORF">LOK49_LG01G02774</name>
</gene>
<organism evidence="1 2">
    <name type="scientific">Camellia lanceoleosa</name>
    <dbReference type="NCBI Taxonomy" id="1840588"/>
    <lineage>
        <taxon>Eukaryota</taxon>
        <taxon>Viridiplantae</taxon>
        <taxon>Streptophyta</taxon>
        <taxon>Embryophyta</taxon>
        <taxon>Tracheophyta</taxon>
        <taxon>Spermatophyta</taxon>
        <taxon>Magnoliopsida</taxon>
        <taxon>eudicotyledons</taxon>
        <taxon>Gunneridae</taxon>
        <taxon>Pentapetalae</taxon>
        <taxon>asterids</taxon>
        <taxon>Ericales</taxon>
        <taxon>Theaceae</taxon>
        <taxon>Camellia</taxon>
    </lineage>
</organism>